<evidence type="ECO:0000313" key="2">
    <source>
        <dbReference type="Proteomes" id="UP001144347"/>
    </source>
</evidence>
<dbReference type="InterPro" id="IPR011990">
    <property type="entry name" value="TPR-like_helical_dom_sf"/>
</dbReference>
<dbReference type="Proteomes" id="UP001144347">
    <property type="component" value="Unassembled WGS sequence"/>
</dbReference>
<dbReference type="SUPFAM" id="SSF48452">
    <property type="entry name" value="TPR-like"/>
    <property type="match status" value="1"/>
</dbReference>
<dbReference type="SMART" id="SM00028">
    <property type="entry name" value="TPR"/>
    <property type="match status" value="3"/>
</dbReference>
<evidence type="ECO:0008006" key="3">
    <source>
        <dbReference type="Google" id="ProtNLM"/>
    </source>
</evidence>
<proteinExistence type="predicted"/>
<accession>A0ABT4LBP1</accession>
<dbReference type="RefSeq" id="WP_269428395.1">
    <property type="nucleotide sequence ID" value="NZ_JAPWGM010000005.1"/>
</dbReference>
<comment type="caution">
    <text evidence="1">The sequence shown here is derived from an EMBL/GenBank/DDBJ whole genome shotgun (WGS) entry which is preliminary data.</text>
</comment>
<protein>
    <recommendedName>
        <fullName evidence="3">Tetratricopeptide repeat protein</fullName>
    </recommendedName>
</protein>
<dbReference type="EMBL" id="JAPWGM010000005">
    <property type="protein sequence ID" value="MCZ4245340.1"/>
    <property type="molecule type" value="Genomic_DNA"/>
</dbReference>
<dbReference type="Gene3D" id="1.25.40.10">
    <property type="entry name" value="Tetratricopeptide repeat domain"/>
    <property type="match status" value="1"/>
</dbReference>
<evidence type="ECO:0000313" key="1">
    <source>
        <dbReference type="EMBL" id="MCZ4245340.1"/>
    </source>
</evidence>
<keyword evidence="2" id="KW-1185">Reference proteome</keyword>
<reference evidence="1" key="1">
    <citation type="submission" date="2022-12" db="EMBL/GenBank/DDBJ databases">
        <title>Genome sequence of HCMS5-2.</title>
        <authorList>
            <person name="Woo H."/>
        </authorList>
    </citation>
    <scope>NUCLEOTIDE SEQUENCE</scope>
    <source>
        <strain evidence="1">HCMS5-2</strain>
    </source>
</reference>
<gene>
    <name evidence="1" type="ORF">O0955_15130</name>
</gene>
<name>A0ABT4LBP1_9SPHI</name>
<dbReference type="InterPro" id="IPR019734">
    <property type="entry name" value="TPR_rpt"/>
</dbReference>
<sequence length="173" mass="20438">MDIYLTVEEKYLQAVEELNYGELPKSLQYFQEIVSADPDYARAHFQLGCFYQYQFKNYQTAGYHYKMCVELEPEFPDVYEHYLKLLITLKMYRLIDITAEKALTVPGVSEARIYELLGLNAEKLFDYSKAESFFKKAELTTESKTDQGLVQEHLERVRDKQKSKKKMIYAYQG</sequence>
<organism evidence="1 2">
    <name type="scientific">Pedobacter punctiformis</name>
    <dbReference type="NCBI Taxonomy" id="3004097"/>
    <lineage>
        <taxon>Bacteria</taxon>
        <taxon>Pseudomonadati</taxon>
        <taxon>Bacteroidota</taxon>
        <taxon>Sphingobacteriia</taxon>
        <taxon>Sphingobacteriales</taxon>
        <taxon>Sphingobacteriaceae</taxon>
        <taxon>Pedobacter</taxon>
    </lineage>
</organism>